<feature type="compositionally biased region" description="Basic and acidic residues" evidence="1">
    <location>
        <begin position="508"/>
        <end position="551"/>
    </location>
</feature>
<name>A0A4S8KSF5_DENBC</name>
<feature type="region of interest" description="Disordered" evidence="1">
    <location>
        <begin position="120"/>
        <end position="211"/>
    </location>
</feature>
<accession>A0A4S8KSF5</accession>
<feature type="compositionally biased region" description="Basic and acidic residues" evidence="1">
    <location>
        <begin position="389"/>
        <end position="410"/>
    </location>
</feature>
<reference evidence="2 3" key="1">
    <citation type="journal article" date="2019" name="Nat. Ecol. Evol.">
        <title>Megaphylogeny resolves global patterns of mushroom evolution.</title>
        <authorList>
            <person name="Varga T."/>
            <person name="Krizsan K."/>
            <person name="Foldi C."/>
            <person name="Dima B."/>
            <person name="Sanchez-Garcia M."/>
            <person name="Sanchez-Ramirez S."/>
            <person name="Szollosi G.J."/>
            <person name="Szarkandi J.G."/>
            <person name="Papp V."/>
            <person name="Albert L."/>
            <person name="Andreopoulos W."/>
            <person name="Angelini C."/>
            <person name="Antonin V."/>
            <person name="Barry K.W."/>
            <person name="Bougher N.L."/>
            <person name="Buchanan P."/>
            <person name="Buyck B."/>
            <person name="Bense V."/>
            <person name="Catcheside P."/>
            <person name="Chovatia M."/>
            <person name="Cooper J."/>
            <person name="Damon W."/>
            <person name="Desjardin D."/>
            <person name="Finy P."/>
            <person name="Geml J."/>
            <person name="Haridas S."/>
            <person name="Hughes K."/>
            <person name="Justo A."/>
            <person name="Karasinski D."/>
            <person name="Kautmanova I."/>
            <person name="Kiss B."/>
            <person name="Kocsube S."/>
            <person name="Kotiranta H."/>
            <person name="LaButti K.M."/>
            <person name="Lechner B.E."/>
            <person name="Liimatainen K."/>
            <person name="Lipzen A."/>
            <person name="Lukacs Z."/>
            <person name="Mihaltcheva S."/>
            <person name="Morgado L.N."/>
            <person name="Niskanen T."/>
            <person name="Noordeloos M.E."/>
            <person name="Ohm R.A."/>
            <person name="Ortiz-Santana B."/>
            <person name="Ovrebo C."/>
            <person name="Racz N."/>
            <person name="Riley R."/>
            <person name="Savchenko A."/>
            <person name="Shiryaev A."/>
            <person name="Soop K."/>
            <person name="Spirin V."/>
            <person name="Szebenyi C."/>
            <person name="Tomsovsky M."/>
            <person name="Tulloss R.E."/>
            <person name="Uehling J."/>
            <person name="Grigoriev I.V."/>
            <person name="Vagvolgyi C."/>
            <person name="Papp T."/>
            <person name="Martin F.M."/>
            <person name="Miettinen O."/>
            <person name="Hibbett D.S."/>
            <person name="Nagy L.G."/>
        </authorList>
    </citation>
    <scope>NUCLEOTIDE SEQUENCE [LARGE SCALE GENOMIC DNA]</scope>
    <source>
        <strain evidence="2 3">CBS 962.96</strain>
    </source>
</reference>
<dbReference type="EMBL" id="ML180148">
    <property type="protein sequence ID" value="THU78699.1"/>
    <property type="molecule type" value="Genomic_DNA"/>
</dbReference>
<feature type="compositionally biased region" description="Basic and acidic residues" evidence="1">
    <location>
        <begin position="465"/>
        <end position="479"/>
    </location>
</feature>
<feature type="compositionally biased region" description="Basic residues" evidence="1">
    <location>
        <begin position="1088"/>
        <end position="1099"/>
    </location>
</feature>
<feature type="region of interest" description="Disordered" evidence="1">
    <location>
        <begin position="898"/>
        <end position="941"/>
    </location>
</feature>
<feature type="region of interest" description="Disordered" evidence="1">
    <location>
        <begin position="1016"/>
        <end position="1250"/>
    </location>
</feature>
<evidence type="ECO:0000256" key="1">
    <source>
        <dbReference type="SAM" id="MobiDB-lite"/>
    </source>
</evidence>
<keyword evidence="3" id="KW-1185">Reference proteome</keyword>
<organism evidence="2 3">
    <name type="scientific">Dendrothele bispora (strain CBS 962.96)</name>
    <dbReference type="NCBI Taxonomy" id="1314807"/>
    <lineage>
        <taxon>Eukaryota</taxon>
        <taxon>Fungi</taxon>
        <taxon>Dikarya</taxon>
        <taxon>Basidiomycota</taxon>
        <taxon>Agaricomycotina</taxon>
        <taxon>Agaricomycetes</taxon>
        <taxon>Agaricomycetidae</taxon>
        <taxon>Agaricales</taxon>
        <taxon>Agaricales incertae sedis</taxon>
        <taxon>Dendrothele</taxon>
    </lineage>
</organism>
<feature type="compositionally biased region" description="Basic residues" evidence="1">
    <location>
        <begin position="1112"/>
        <end position="1121"/>
    </location>
</feature>
<feature type="region of interest" description="Disordered" evidence="1">
    <location>
        <begin position="352"/>
        <end position="417"/>
    </location>
</feature>
<evidence type="ECO:0000313" key="2">
    <source>
        <dbReference type="EMBL" id="THU78699.1"/>
    </source>
</evidence>
<feature type="compositionally biased region" description="Acidic residues" evidence="1">
    <location>
        <begin position="491"/>
        <end position="507"/>
    </location>
</feature>
<feature type="compositionally biased region" description="Acidic residues" evidence="1">
    <location>
        <begin position="453"/>
        <end position="464"/>
    </location>
</feature>
<dbReference type="Proteomes" id="UP000297245">
    <property type="component" value="Unassembled WGS sequence"/>
</dbReference>
<feature type="region of interest" description="Disordered" evidence="1">
    <location>
        <begin position="429"/>
        <end position="575"/>
    </location>
</feature>
<dbReference type="PANTHER" id="PTHR48125:SF12">
    <property type="entry name" value="AT HOOK TRANSCRIPTION FACTOR FAMILY-RELATED"/>
    <property type="match status" value="1"/>
</dbReference>
<evidence type="ECO:0000313" key="3">
    <source>
        <dbReference type="Proteomes" id="UP000297245"/>
    </source>
</evidence>
<feature type="compositionally biased region" description="Basic and acidic residues" evidence="1">
    <location>
        <begin position="1122"/>
        <end position="1218"/>
    </location>
</feature>
<sequence length="1250" mass="140878">MPRTRSKAAAEAGTSGRTRAPSPVPPRPPAKGRSKAKKGSAPATENAPPPNEKGGHKRQSVARPKPRKKSNRPRPPTPTNEEQMAMAADRRASEQVVEYNALDEGGSLLLAVEQELADFLPSEQRGSTADQPASEQAQNIPPPTSHSTPTPALSPPPILPSAPPPTSHSPPTAALSPPKNPPSTPSPTSHSTMTAPDPAGVEESNSTIDSPPISCVEALQIIRQYALDQEMEVKDITDLVQQSLKDRFNAGWSSVIDAAGQEDDDEDPFTTLGRAHDKAVKVLALSVEELSILSKETYNQSQPFPSPQLDISLRSPSKINMRPISPLPPSTEHPQEQPSFIGEYHLYGLDRSSRGREQESSTVLSSPMDAWVPSEGAEYPDANLDDMQVDEKMDVDMAQHGQEAEKERESQPLVGEAEGEVIVDAALVSALSRRPKRSGSAKSYKHQRADGDSVVESDSGEDDDYQRTVEEERKKEDSRRRRKGLSPLPPSDDDDDDEEEEEEEPDDPLIRSERRRYGEGSKKSRKPDESRVGRGSEEAGGKKVNKGDASKKNKGIKATTDGPEDSDDEMLAGKPGVVDAATRAEAQQNLEEYEAKQEALAQAAGKPVSAIYRVAGDSRRKLRGWNLWNLWQKWLVHEDGGQKEGEKPNEQEDEKRWMSRRWEEVRREKLGEHWNDPKHYHETFHWLVDWYEPLYEAEAWPLIQKGLTKRQIKKVAQEFNSNSRHANRNLGVCSFGFIVDLYGDHSVMFGAGKEFEDMRARSHSQLSQYLTDVVAMLRNSSVNIRLGVDANSDHRWITAQAASIPLNSGKDAHRSFIPLVMRYEMTGPRLKELHQHASRYENGDDEVDILKEVDNNALRLVEWSQAEKELPLELQGEIPIVVATDGTTLARVKNSKQWALQASSDTEDPKRKRKSKAKQKSLPSRSPSPSRSRSKSPIGSPAQVLNQEPIIVLTSRVPILLLIRLPLPEETVFSPPTGAHDDSRSNSNGGSRGDINMDDMVWDDTVQDLVHKDTLGIAETPVPTPKYGVIKPKKTGGHKRKREHSRQPTSGSDSVSESERLPKKKKRLDKDQDHTQVIGRDKEEREDRKRRKEKRRRDKREKEERKRSEEKRRRRNGKGAKRGAEKERREEKKNGKERKEEREKERERQRKKEREKGRERQRREKERERQQRAGREKERQKEDRQRARETEVSDDRKNRNKERDSEQTMKAGGEKSRVGDGTNAGGGRKGVMRRTSSLERTRRIRVRAKR</sequence>
<dbReference type="AlphaFoldDB" id="A0A4S8KSF5"/>
<dbReference type="PANTHER" id="PTHR48125">
    <property type="entry name" value="LP07818P1"/>
    <property type="match status" value="1"/>
</dbReference>
<dbReference type="OrthoDB" id="3069467at2759"/>
<feature type="compositionally biased region" description="Pro residues" evidence="1">
    <location>
        <begin position="152"/>
        <end position="168"/>
    </location>
</feature>
<feature type="region of interest" description="Disordered" evidence="1">
    <location>
        <begin position="1"/>
        <end position="98"/>
    </location>
</feature>
<feature type="region of interest" description="Disordered" evidence="1">
    <location>
        <begin position="974"/>
        <end position="998"/>
    </location>
</feature>
<proteinExistence type="predicted"/>
<feature type="compositionally biased region" description="Low complexity" evidence="1">
    <location>
        <begin position="920"/>
        <end position="941"/>
    </location>
</feature>
<protein>
    <submittedName>
        <fullName evidence="2">Uncharacterized protein</fullName>
    </submittedName>
</protein>
<gene>
    <name evidence="2" type="ORF">K435DRAFT_811334</name>
</gene>
<feature type="compositionally biased region" description="Basic residues" evidence="1">
    <location>
        <begin position="433"/>
        <end position="446"/>
    </location>
</feature>
<feature type="region of interest" description="Disordered" evidence="1">
    <location>
        <begin position="318"/>
        <end position="337"/>
    </location>
</feature>
<feature type="compositionally biased region" description="Polar residues" evidence="1">
    <location>
        <begin position="124"/>
        <end position="139"/>
    </location>
</feature>
<feature type="compositionally biased region" description="Basic residues" evidence="1">
    <location>
        <begin position="55"/>
        <end position="72"/>
    </location>
</feature>
<feature type="compositionally biased region" description="Basic and acidic residues" evidence="1">
    <location>
        <begin position="1068"/>
        <end position="1087"/>
    </location>
</feature>
<feature type="compositionally biased region" description="Low complexity" evidence="1">
    <location>
        <begin position="186"/>
        <end position="196"/>
    </location>
</feature>
<feature type="compositionally biased region" description="Basic residues" evidence="1">
    <location>
        <begin position="1031"/>
        <end position="1044"/>
    </location>
</feature>
<feature type="compositionally biased region" description="Basic and acidic residues" evidence="1">
    <location>
        <begin position="1100"/>
        <end position="1111"/>
    </location>
</feature>